<dbReference type="InterPro" id="IPR013094">
    <property type="entry name" value="AB_hydrolase_3"/>
</dbReference>
<dbReference type="OrthoDB" id="408631at2759"/>
<feature type="domain" description="Alpha/beta hydrolase fold-3" evidence="2">
    <location>
        <begin position="133"/>
        <end position="251"/>
    </location>
</feature>
<organism evidence="3 4">
    <name type="scientific">Carnegiea gigantea</name>
    <dbReference type="NCBI Taxonomy" id="171969"/>
    <lineage>
        <taxon>Eukaryota</taxon>
        <taxon>Viridiplantae</taxon>
        <taxon>Streptophyta</taxon>
        <taxon>Embryophyta</taxon>
        <taxon>Tracheophyta</taxon>
        <taxon>Spermatophyta</taxon>
        <taxon>Magnoliopsida</taxon>
        <taxon>eudicotyledons</taxon>
        <taxon>Gunneridae</taxon>
        <taxon>Pentapetalae</taxon>
        <taxon>Caryophyllales</taxon>
        <taxon>Cactineae</taxon>
        <taxon>Cactaceae</taxon>
        <taxon>Cactoideae</taxon>
        <taxon>Echinocereeae</taxon>
        <taxon>Carnegiea</taxon>
    </lineage>
</organism>
<dbReference type="Pfam" id="PF07859">
    <property type="entry name" value="Abhydrolase_3"/>
    <property type="match status" value="1"/>
</dbReference>
<keyword evidence="4" id="KW-1185">Reference proteome</keyword>
<comment type="similarity">
    <text evidence="1">Belongs to the 'GDXG' lipolytic enzyme family.</text>
</comment>
<reference evidence="3" key="1">
    <citation type="submission" date="2022-04" db="EMBL/GenBank/DDBJ databases">
        <title>Carnegiea gigantea Genome sequencing and assembly v2.</title>
        <authorList>
            <person name="Copetti D."/>
            <person name="Sanderson M.J."/>
            <person name="Burquez A."/>
            <person name="Wojciechowski M.F."/>
        </authorList>
    </citation>
    <scope>NUCLEOTIDE SEQUENCE</scope>
    <source>
        <strain evidence="3">SGP5-SGP5p</strain>
        <tissue evidence="3">Aerial part</tissue>
    </source>
</reference>
<evidence type="ECO:0000313" key="3">
    <source>
        <dbReference type="EMBL" id="KAJ8440063.1"/>
    </source>
</evidence>
<protein>
    <recommendedName>
        <fullName evidence="2">Alpha/beta hydrolase fold-3 domain-containing protein</fullName>
    </recommendedName>
</protein>
<sequence length="274" mass="30220">MVESLSHCYSDAYKRMFLIPHPDGIVSRIIPVLFPTAATSTALCYKGAVINHVTARGATSSCTNPGQSCPFWCSFMAASSSTAVLLTQSTNLGVPTQQADSACYSSRSTTDLPLNTGFRQPVTTATDRADYPKPLIIKRLVLIQPFFGGLTRTASELRLQDDPYLPLHVTELMWNLGLPLGANRSHEYCDPRVGGGSGLLDQVRDFRWRVGVMASDDDPLFDVNVELVKSMERRGVRVTSKISRGKGVRHGAFITFPPNKNEMFRFVRSFGFFS</sequence>
<dbReference type="Gene3D" id="3.40.50.1820">
    <property type="entry name" value="alpha/beta hydrolase"/>
    <property type="match status" value="1"/>
</dbReference>
<evidence type="ECO:0000256" key="1">
    <source>
        <dbReference type="ARBA" id="ARBA00010515"/>
    </source>
</evidence>
<dbReference type="GO" id="GO:0016787">
    <property type="term" value="F:hydrolase activity"/>
    <property type="evidence" value="ECO:0007669"/>
    <property type="project" value="InterPro"/>
</dbReference>
<gene>
    <name evidence="3" type="ORF">Cgig2_025542</name>
</gene>
<dbReference type="SUPFAM" id="SSF53474">
    <property type="entry name" value="alpha/beta-Hydrolases"/>
    <property type="match status" value="1"/>
</dbReference>
<name>A0A9Q1KB09_9CARY</name>
<comment type="caution">
    <text evidence="3">The sequence shown here is derived from an EMBL/GenBank/DDBJ whole genome shotgun (WGS) entry which is preliminary data.</text>
</comment>
<dbReference type="AlphaFoldDB" id="A0A9Q1KB09"/>
<dbReference type="Proteomes" id="UP001153076">
    <property type="component" value="Unassembled WGS sequence"/>
</dbReference>
<dbReference type="InterPro" id="IPR029058">
    <property type="entry name" value="AB_hydrolase_fold"/>
</dbReference>
<dbReference type="EMBL" id="JAKOGI010000200">
    <property type="protein sequence ID" value="KAJ8440063.1"/>
    <property type="molecule type" value="Genomic_DNA"/>
</dbReference>
<proteinExistence type="inferred from homology"/>
<evidence type="ECO:0000259" key="2">
    <source>
        <dbReference type="Pfam" id="PF07859"/>
    </source>
</evidence>
<accession>A0A9Q1KB09</accession>
<evidence type="ECO:0000313" key="4">
    <source>
        <dbReference type="Proteomes" id="UP001153076"/>
    </source>
</evidence>